<keyword evidence="2" id="KW-1185">Reference proteome</keyword>
<name>A0A8I5NPF4_PAPAN</name>
<organism evidence="1 2">
    <name type="scientific">Papio anubis</name>
    <name type="common">Olive baboon</name>
    <dbReference type="NCBI Taxonomy" id="9555"/>
    <lineage>
        <taxon>Eukaryota</taxon>
        <taxon>Metazoa</taxon>
        <taxon>Chordata</taxon>
        <taxon>Craniata</taxon>
        <taxon>Vertebrata</taxon>
        <taxon>Euteleostomi</taxon>
        <taxon>Mammalia</taxon>
        <taxon>Eutheria</taxon>
        <taxon>Euarchontoglires</taxon>
        <taxon>Primates</taxon>
        <taxon>Haplorrhini</taxon>
        <taxon>Catarrhini</taxon>
        <taxon>Cercopithecidae</taxon>
        <taxon>Cercopithecinae</taxon>
        <taxon>Papio</taxon>
    </lineage>
</organism>
<sequence length="74" mass="8619">ICNFLFNYVQLVSKLIHYFEVLISVIKLFLHRNSFGRARWLKPVIPALWEAETGGSRGQEIETILANTVKPRLY</sequence>
<reference evidence="1" key="3">
    <citation type="submission" date="2025-09" db="UniProtKB">
        <authorList>
            <consortium name="Ensembl"/>
        </authorList>
    </citation>
    <scope>IDENTIFICATION</scope>
</reference>
<reference evidence="1 2" key="1">
    <citation type="submission" date="2012-03" db="EMBL/GenBank/DDBJ databases">
        <title>Whole Genome Assembly of Papio anubis.</title>
        <authorList>
            <person name="Liu Y.L."/>
            <person name="Abraham K.A."/>
            <person name="Akbar H.A."/>
            <person name="Ali S.A."/>
            <person name="Anosike U.A."/>
            <person name="Aqrawi P.A."/>
            <person name="Arias F.A."/>
            <person name="Attaway T.A."/>
            <person name="Awwad R.A."/>
            <person name="Babu C.B."/>
            <person name="Bandaranaike D.B."/>
            <person name="Battles P.B."/>
            <person name="Bell A.B."/>
            <person name="Beltran B.B."/>
            <person name="Berhane-Mersha D.B."/>
            <person name="Bess C.B."/>
            <person name="Bickham C.B."/>
            <person name="Bolden T.B."/>
            <person name="Carter K.C."/>
            <person name="Chau D.C."/>
            <person name="Chavez A.C."/>
            <person name="Clerc-Blankenburg K.C."/>
            <person name="Coyle M.C."/>
            <person name="Dao M.D."/>
            <person name="Davila M.L.D."/>
            <person name="Davy-Carroll L.D."/>
            <person name="Denson S.D."/>
            <person name="Dinh H.D."/>
            <person name="Fernandez S.F."/>
            <person name="Fernando P.F."/>
            <person name="Forbes L.F."/>
            <person name="Francis C.F."/>
            <person name="Francisco L.F."/>
            <person name="Fu Q.F."/>
            <person name="Garcia-Iii R.G."/>
            <person name="Garrett T.G."/>
            <person name="Gross S.G."/>
            <person name="Gubbala S.G."/>
            <person name="Hirani K.H."/>
            <person name="Hogues M.H."/>
            <person name="Hollins B.H."/>
            <person name="Jackson L.J."/>
            <person name="Javaid M.J."/>
            <person name="Jhangiani S.J."/>
            <person name="Johnson A.J."/>
            <person name="Johnson B.J."/>
            <person name="Jones J.J."/>
            <person name="Joshi V.J."/>
            <person name="Kalu J.K."/>
            <person name="Khan N.K."/>
            <person name="Korchina V.K."/>
            <person name="Kovar C.K."/>
            <person name="Lago L.L."/>
            <person name="Lara F.L."/>
            <person name="Le T.-K.L."/>
            <person name="Lee S.L."/>
            <person name="Legall-Iii F.L."/>
            <person name="Lemon S.L."/>
            <person name="Liu J.L."/>
            <person name="Liu Y.-S.L."/>
            <person name="Liyanage D.L."/>
            <person name="Lopez J.L."/>
            <person name="Lorensuhewa L.L."/>
            <person name="Mata R.M."/>
            <person name="Mathew T.M."/>
            <person name="Mercado C.M."/>
            <person name="Mercado I.M."/>
            <person name="Morales K.M."/>
            <person name="Morgan M.M."/>
            <person name="Munidasa M.M."/>
            <person name="Ngo D.N."/>
            <person name="Nguyen L.N."/>
            <person name="Nguyen T.N."/>
            <person name="Nguyen N.N."/>
            <person name="Obregon M.O."/>
            <person name="Okwuonu G.O."/>
            <person name="Ongeri F.O."/>
            <person name="Onwere C.O."/>
            <person name="Osifeso I.O."/>
            <person name="Parra A.P."/>
            <person name="Patil S.P."/>
            <person name="Perez A.P."/>
            <person name="Perez Y.P."/>
            <person name="Pham C.P."/>
            <person name="Pu L.-L.P."/>
            <person name="Puazo M.P."/>
            <person name="Quiroz J.Q."/>
            <person name="Rouhana J.R."/>
            <person name="Ruiz M.R."/>
            <person name="Ruiz S.-J.R."/>
            <person name="Saada N.S."/>
            <person name="Santibanez J.S."/>
            <person name="Scheel M.S."/>
            <person name="Schneider B.S."/>
            <person name="Simmons D.S."/>
            <person name="Sisson I.S."/>
            <person name="Tang L.-Y.T."/>
            <person name="Thornton R.T."/>
            <person name="Tisius J.T."/>
            <person name="Toledanes G.T."/>
            <person name="Trejos Z.T."/>
            <person name="Usmani K.U."/>
            <person name="Varghese R.V."/>
            <person name="Vattathil S.V."/>
            <person name="Vee V.V."/>
            <person name="Walker D.W."/>
            <person name="Weissenberger G.W."/>
            <person name="White C.W."/>
            <person name="Williams A.W."/>
            <person name="Woodworth J.W."/>
            <person name="Wright R.W."/>
            <person name="Zhu Y.Z."/>
            <person name="Han Y.H."/>
            <person name="Newsham I.N."/>
            <person name="Nazareth L.N."/>
            <person name="Worley K.W."/>
            <person name="Muzny D.M."/>
            <person name="Rogers J.R."/>
            <person name="Gibbs R.G."/>
        </authorList>
    </citation>
    <scope>NUCLEOTIDE SEQUENCE [LARGE SCALE GENOMIC DNA]</scope>
</reference>
<dbReference type="Ensembl" id="ENSPANT00000068597.1">
    <property type="protein sequence ID" value="ENSPANP00000050847.1"/>
    <property type="gene ID" value="ENSPANG00000049690.1"/>
</dbReference>
<dbReference type="GeneTree" id="ENSGT00860000134306"/>
<evidence type="ECO:0000313" key="2">
    <source>
        <dbReference type="Proteomes" id="UP000028761"/>
    </source>
</evidence>
<dbReference type="AlphaFoldDB" id="A0A8I5NPF4"/>
<reference evidence="1" key="2">
    <citation type="submission" date="2025-08" db="UniProtKB">
        <authorList>
            <consortium name="Ensembl"/>
        </authorList>
    </citation>
    <scope>IDENTIFICATION</scope>
</reference>
<evidence type="ECO:0000313" key="1">
    <source>
        <dbReference type="Ensembl" id="ENSPANP00000050847.1"/>
    </source>
</evidence>
<proteinExistence type="predicted"/>
<protein>
    <submittedName>
        <fullName evidence="1">Uncharacterized protein</fullName>
    </submittedName>
</protein>
<accession>A0A8I5NPF4</accession>
<dbReference type="Proteomes" id="UP000028761">
    <property type="component" value="Chromosome 1"/>
</dbReference>